<proteinExistence type="predicted"/>
<feature type="compositionally biased region" description="Low complexity" evidence="1">
    <location>
        <begin position="426"/>
        <end position="439"/>
    </location>
</feature>
<gene>
    <name evidence="2" type="ORF">AKJ09_00831</name>
</gene>
<dbReference type="KEGG" id="llu:AKJ09_00831"/>
<keyword evidence="3" id="KW-1185">Reference proteome</keyword>
<protein>
    <recommendedName>
        <fullName evidence="4">Porin</fullName>
    </recommendedName>
</protein>
<dbReference type="Proteomes" id="UP000064967">
    <property type="component" value="Chromosome"/>
</dbReference>
<name>A0A0K1PKW9_9BACT</name>
<dbReference type="AlphaFoldDB" id="A0A0K1PKW9"/>
<accession>A0A0K1PKW9</accession>
<evidence type="ECO:0000256" key="1">
    <source>
        <dbReference type="SAM" id="MobiDB-lite"/>
    </source>
</evidence>
<dbReference type="OrthoDB" id="5482830at2"/>
<evidence type="ECO:0000313" key="3">
    <source>
        <dbReference type="Proteomes" id="UP000064967"/>
    </source>
</evidence>
<dbReference type="STRING" id="1391654.AKJ09_00831"/>
<reference evidence="2 3" key="1">
    <citation type="submission" date="2015-08" db="EMBL/GenBank/DDBJ databases">
        <authorList>
            <person name="Babu N.S."/>
            <person name="Beckwith C.J."/>
            <person name="Beseler K.G."/>
            <person name="Brison A."/>
            <person name="Carone J.V."/>
            <person name="Caskin T.P."/>
            <person name="Diamond M."/>
            <person name="Durham M.E."/>
            <person name="Foxe J.M."/>
            <person name="Go M."/>
            <person name="Henderson B.A."/>
            <person name="Jones I.B."/>
            <person name="McGettigan J.A."/>
            <person name="Micheletti S.J."/>
            <person name="Nasrallah M.E."/>
            <person name="Ortiz D."/>
            <person name="Piller C.R."/>
            <person name="Privatt S.R."/>
            <person name="Schneider S.L."/>
            <person name="Sharp S."/>
            <person name="Smith T.C."/>
            <person name="Stanton J.D."/>
            <person name="Ullery H.E."/>
            <person name="Wilson R.J."/>
            <person name="Serrano M.G."/>
            <person name="Buck G."/>
            <person name="Lee V."/>
            <person name="Wang Y."/>
            <person name="Carvalho R."/>
            <person name="Voegtly L."/>
            <person name="Shi R."/>
            <person name="Duckworth R."/>
            <person name="Johnson A."/>
            <person name="Loviza R."/>
            <person name="Walstead R."/>
            <person name="Shah Z."/>
            <person name="Kiflezghi M."/>
            <person name="Wade K."/>
            <person name="Ball S.L."/>
            <person name="Bradley K.W."/>
            <person name="Asai D.J."/>
            <person name="Bowman C.A."/>
            <person name="Russell D.A."/>
            <person name="Pope W.H."/>
            <person name="Jacobs-Sera D."/>
            <person name="Hendrix R.W."/>
            <person name="Hatfull G.F."/>
        </authorList>
    </citation>
    <scope>NUCLEOTIDE SEQUENCE [LARGE SCALE GENOMIC DNA]</scope>
    <source>
        <strain evidence="2 3">DSM 27648</strain>
    </source>
</reference>
<feature type="region of interest" description="Disordered" evidence="1">
    <location>
        <begin position="421"/>
        <end position="444"/>
    </location>
</feature>
<evidence type="ECO:0000313" key="2">
    <source>
        <dbReference type="EMBL" id="AKU94167.1"/>
    </source>
</evidence>
<evidence type="ECO:0008006" key="4">
    <source>
        <dbReference type="Google" id="ProtNLM"/>
    </source>
</evidence>
<dbReference type="EMBL" id="CP012333">
    <property type="protein sequence ID" value="AKU94167.1"/>
    <property type="molecule type" value="Genomic_DNA"/>
</dbReference>
<sequence>MTAGILGASTFVLAPTMARADEPVAARAPRLMSETGENTTVIDAFDKDDPFDLNLLLTLRQAWKHAKIRRETALNQPGLSDGGFVSSRENVANYAQSVTTLEVGTDIGIFRDLALSFRAPIILADSRELTDLDGSSNNPQRLQDPSGDALFSLPFKSPTRSGIDWISVALNYAIMNQQRDPAKPTWVVGVETRIGVGSRLHACNDNAAVKCPDPANPTVGRDAGISRGMTDYIVQTTLSKRMGYVEPYGGLKVLFEVPQSNSDFGKTSDLRGTLLNRPPVVGTVTAGMEVIPWERREAFQRFALDFKAIGSYHSPGRDYSELFDALGSSQARSLRSPNPGAYRAGPDGFTSVPDPNAAPVYFNGITDQQAFSSFSGRFGLTMQAGEYVKFTAGVGLTWIQNHLITAADACNPDVTGDIGTSGPCRTGAQSAAGGSATGTPNPNHRPVIDLPGRRFSVDDTTIVDLWLSGVVMF</sequence>
<organism evidence="2 3">
    <name type="scientific">Labilithrix luteola</name>
    <dbReference type="NCBI Taxonomy" id="1391654"/>
    <lineage>
        <taxon>Bacteria</taxon>
        <taxon>Pseudomonadati</taxon>
        <taxon>Myxococcota</taxon>
        <taxon>Polyangia</taxon>
        <taxon>Polyangiales</taxon>
        <taxon>Labilitrichaceae</taxon>
        <taxon>Labilithrix</taxon>
    </lineage>
</organism>
<dbReference type="RefSeq" id="WP_146645807.1">
    <property type="nucleotide sequence ID" value="NZ_CP012333.1"/>
</dbReference>